<organism evidence="1">
    <name type="scientific">uncultured Desulfobacterium sp</name>
    <dbReference type="NCBI Taxonomy" id="201089"/>
    <lineage>
        <taxon>Bacteria</taxon>
        <taxon>Pseudomonadati</taxon>
        <taxon>Thermodesulfobacteriota</taxon>
        <taxon>Desulfobacteria</taxon>
        <taxon>Desulfobacterales</taxon>
        <taxon>Desulfobacteriaceae</taxon>
        <taxon>Desulfobacterium</taxon>
        <taxon>environmental samples</taxon>
    </lineage>
</organism>
<reference evidence="1" key="1">
    <citation type="submission" date="2018-01" db="EMBL/GenBank/DDBJ databases">
        <authorList>
            <person name="Regsiter A."/>
            <person name="William W."/>
        </authorList>
    </citation>
    <scope>NUCLEOTIDE SEQUENCE</scope>
    <source>
        <strain evidence="1">TRIP AH-1</strain>
    </source>
</reference>
<dbReference type="AlphaFoldDB" id="A0A445MYS2"/>
<protein>
    <submittedName>
        <fullName evidence="1">Uncharacterized protein</fullName>
    </submittedName>
</protein>
<name>A0A445MYS2_9BACT</name>
<dbReference type="EMBL" id="OJIN01000169">
    <property type="protein sequence ID" value="SPD74628.1"/>
    <property type="molecule type" value="Genomic_DNA"/>
</dbReference>
<evidence type="ECO:0000313" key="1">
    <source>
        <dbReference type="EMBL" id="SPD74628.1"/>
    </source>
</evidence>
<accession>A0A445MYS2</accession>
<proteinExistence type="predicted"/>
<sequence>MLRIKSEQMKALEAAAMKHFEDEMLEHMAVFAPRLYEIHGDKIFREVIRLGIQRAKTYRFTMRGPVQFYIETMFTLGCDFDSDPQYPWCREILEDVETQDELVRADHLFDVINDYLDAAVGVDSRYVVIALQRLNNIGPDILNMITADSKGSLLAGLKEFYPEKTHIVGKKALSRLIEEGFAVAKKHGIDSNKGSALISILMFMFGHGVIDDPLYPWIRNTLEDPSIADQESRADKLAFKTMTYARAVTEYLS</sequence>
<gene>
    <name evidence="1" type="ORF">PITCH_A290012</name>
</gene>